<feature type="transmembrane region" description="Helical" evidence="6">
    <location>
        <begin position="67"/>
        <end position="85"/>
    </location>
</feature>
<evidence type="ECO:0000256" key="5">
    <source>
        <dbReference type="ARBA" id="ARBA00038359"/>
    </source>
</evidence>
<keyword evidence="3 6" id="KW-1133">Transmembrane helix</keyword>
<evidence type="ECO:0000256" key="1">
    <source>
        <dbReference type="ARBA" id="ARBA00004141"/>
    </source>
</evidence>
<feature type="domain" description="Rhodopsin" evidence="7">
    <location>
        <begin position="4"/>
        <end position="90"/>
    </location>
</feature>
<dbReference type="Proteomes" id="UP001303760">
    <property type="component" value="Unassembled WGS sequence"/>
</dbReference>
<comment type="similarity">
    <text evidence="5">Belongs to the SAT4 family.</text>
</comment>
<evidence type="ECO:0000313" key="9">
    <source>
        <dbReference type="Proteomes" id="UP001303760"/>
    </source>
</evidence>
<evidence type="ECO:0000259" key="7">
    <source>
        <dbReference type="Pfam" id="PF20684"/>
    </source>
</evidence>
<keyword evidence="9" id="KW-1185">Reference proteome</keyword>
<evidence type="ECO:0000256" key="6">
    <source>
        <dbReference type="SAM" id="Phobius"/>
    </source>
</evidence>
<keyword evidence="4 6" id="KW-0472">Membrane</keyword>
<organism evidence="8 9">
    <name type="scientific">Achaetomium macrosporum</name>
    <dbReference type="NCBI Taxonomy" id="79813"/>
    <lineage>
        <taxon>Eukaryota</taxon>
        <taxon>Fungi</taxon>
        <taxon>Dikarya</taxon>
        <taxon>Ascomycota</taxon>
        <taxon>Pezizomycotina</taxon>
        <taxon>Sordariomycetes</taxon>
        <taxon>Sordariomycetidae</taxon>
        <taxon>Sordariales</taxon>
        <taxon>Chaetomiaceae</taxon>
        <taxon>Achaetomium</taxon>
    </lineage>
</organism>
<reference evidence="8" key="1">
    <citation type="journal article" date="2023" name="Mol. Phylogenet. Evol.">
        <title>Genome-scale phylogeny and comparative genomics of the fungal order Sordariales.</title>
        <authorList>
            <person name="Hensen N."/>
            <person name="Bonometti L."/>
            <person name="Westerberg I."/>
            <person name="Brannstrom I.O."/>
            <person name="Guillou S."/>
            <person name="Cros-Aarteil S."/>
            <person name="Calhoun S."/>
            <person name="Haridas S."/>
            <person name="Kuo A."/>
            <person name="Mondo S."/>
            <person name="Pangilinan J."/>
            <person name="Riley R."/>
            <person name="LaButti K."/>
            <person name="Andreopoulos B."/>
            <person name="Lipzen A."/>
            <person name="Chen C."/>
            <person name="Yan M."/>
            <person name="Daum C."/>
            <person name="Ng V."/>
            <person name="Clum A."/>
            <person name="Steindorff A."/>
            <person name="Ohm R.A."/>
            <person name="Martin F."/>
            <person name="Silar P."/>
            <person name="Natvig D.O."/>
            <person name="Lalanne C."/>
            <person name="Gautier V."/>
            <person name="Ament-Velasquez S.L."/>
            <person name="Kruys A."/>
            <person name="Hutchinson M.I."/>
            <person name="Powell A.J."/>
            <person name="Barry K."/>
            <person name="Miller A.N."/>
            <person name="Grigoriev I.V."/>
            <person name="Debuchy R."/>
            <person name="Gladieux P."/>
            <person name="Hiltunen Thoren M."/>
            <person name="Johannesson H."/>
        </authorList>
    </citation>
    <scope>NUCLEOTIDE SEQUENCE</scope>
    <source>
        <strain evidence="8">CBS 532.94</strain>
    </source>
</reference>
<evidence type="ECO:0000313" key="8">
    <source>
        <dbReference type="EMBL" id="KAK4233619.1"/>
    </source>
</evidence>
<keyword evidence="2 6" id="KW-0812">Transmembrane</keyword>
<name>A0AAN7C1I7_9PEZI</name>
<evidence type="ECO:0000256" key="3">
    <source>
        <dbReference type="ARBA" id="ARBA00022989"/>
    </source>
</evidence>
<sequence>METTNSLIDFSMAVLAIFMMRQLQTSLRNKLKLGFIFIVGGFAGVIGFIKIGLAFNVNVHYQAQMGLWATVQMACSVICCCAIKFKPLFAQMGGAFSRLTSKMSFLGTNGDGGSTSELFPSRGATLPTMSSLADGPSSHGPEGAWINLEGMGSGRGVVSTSIGVGGDGDSLYRHVDHGYNMLTVSSQRVGQESKTVWVHRSVEEV</sequence>
<proteinExistence type="inferred from homology"/>
<feature type="transmembrane region" description="Helical" evidence="6">
    <location>
        <begin position="35"/>
        <end position="55"/>
    </location>
</feature>
<comment type="caution">
    <text evidence="8">The sequence shown here is derived from an EMBL/GenBank/DDBJ whole genome shotgun (WGS) entry which is preliminary data.</text>
</comment>
<accession>A0AAN7C1I7</accession>
<evidence type="ECO:0000256" key="4">
    <source>
        <dbReference type="ARBA" id="ARBA00023136"/>
    </source>
</evidence>
<dbReference type="InterPro" id="IPR052337">
    <property type="entry name" value="SAT4-like"/>
</dbReference>
<gene>
    <name evidence="8" type="ORF">C8A03DRAFT_38658</name>
</gene>
<evidence type="ECO:0000256" key="2">
    <source>
        <dbReference type="ARBA" id="ARBA00022692"/>
    </source>
</evidence>
<dbReference type="GO" id="GO:0016020">
    <property type="term" value="C:membrane"/>
    <property type="evidence" value="ECO:0007669"/>
    <property type="project" value="UniProtKB-SubCell"/>
</dbReference>
<reference evidence="8" key="2">
    <citation type="submission" date="2023-05" db="EMBL/GenBank/DDBJ databases">
        <authorList>
            <consortium name="Lawrence Berkeley National Laboratory"/>
            <person name="Steindorff A."/>
            <person name="Hensen N."/>
            <person name="Bonometti L."/>
            <person name="Westerberg I."/>
            <person name="Brannstrom I.O."/>
            <person name="Guillou S."/>
            <person name="Cros-Aarteil S."/>
            <person name="Calhoun S."/>
            <person name="Haridas S."/>
            <person name="Kuo A."/>
            <person name="Mondo S."/>
            <person name="Pangilinan J."/>
            <person name="Riley R."/>
            <person name="Labutti K."/>
            <person name="Andreopoulos B."/>
            <person name="Lipzen A."/>
            <person name="Chen C."/>
            <person name="Yanf M."/>
            <person name="Daum C."/>
            <person name="Ng V."/>
            <person name="Clum A."/>
            <person name="Ohm R."/>
            <person name="Martin F."/>
            <person name="Silar P."/>
            <person name="Natvig D."/>
            <person name="Lalanne C."/>
            <person name="Gautier V."/>
            <person name="Ament-Velasquez S.L."/>
            <person name="Kruys A."/>
            <person name="Hutchinson M.I."/>
            <person name="Powell A.J."/>
            <person name="Barry K."/>
            <person name="Miller A.N."/>
            <person name="Grigoriev I.V."/>
            <person name="Debuchy R."/>
            <person name="Gladieux P."/>
            <person name="Thoren M.H."/>
            <person name="Johannesson H."/>
        </authorList>
    </citation>
    <scope>NUCLEOTIDE SEQUENCE</scope>
    <source>
        <strain evidence="8">CBS 532.94</strain>
    </source>
</reference>
<dbReference type="EMBL" id="MU860512">
    <property type="protein sequence ID" value="KAK4233619.1"/>
    <property type="molecule type" value="Genomic_DNA"/>
</dbReference>
<dbReference type="Pfam" id="PF20684">
    <property type="entry name" value="Fung_rhodopsin"/>
    <property type="match status" value="1"/>
</dbReference>
<dbReference type="AlphaFoldDB" id="A0AAN7C1I7"/>
<dbReference type="InterPro" id="IPR049326">
    <property type="entry name" value="Rhodopsin_dom_fungi"/>
</dbReference>
<comment type="subcellular location">
    <subcellularLocation>
        <location evidence="1">Membrane</location>
        <topology evidence="1">Multi-pass membrane protein</topology>
    </subcellularLocation>
</comment>
<dbReference type="PANTHER" id="PTHR33048">
    <property type="entry name" value="PTH11-LIKE INTEGRAL MEMBRANE PROTEIN (AFU_ORTHOLOGUE AFUA_5G11245)"/>
    <property type="match status" value="1"/>
</dbReference>
<dbReference type="PANTHER" id="PTHR33048:SF47">
    <property type="entry name" value="INTEGRAL MEMBRANE PROTEIN-RELATED"/>
    <property type="match status" value="1"/>
</dbReference>
<protein>
    <recommendedName>
        <fullName evidence="7">Rhodopsin domain-containing protein</fullName>
    </recommendedName>
</protein>